<evidence type="ECO:0000256" key="9">
    <source>
        <dbReference type="ARBA" id="ARBA00022801"/>
    </source>
</evidence>
<dbReference type="PANTHER" id="PTHR11533:SF174">
    <property type="entry name" value="PUROMYCIN-SENSITIVE AMINOPEPTIDASE-RELATED"/>
    <property type="match status" value="1"/>
</dbReference>
<feature type="region of interest" description="Disordered" evidence="14">
    <location>
        <begin position="465"/>
        <end position="488"/>
    </location>
</feature>
<evidence type="ECO:0000256" key="7">
    <source>
        <dbReference type="ARBA" id="ARBA00022670"/>
    </source>
</evidence>
<evidence type="ECO:0000256" key="2">
    <source>
        <dbReference type="ARBA" id="ARBA00001947"/>
    </source>
</evidence>
<dbReference type="PRINTS" id="PR00756">
    <property type="entry name" value="ALADIPTASE"/>
</dbReference>
<name>A0ABS2M550_9ACTN</name>
<dbReference type="Pfam" id="PF11838">
    <property type="entry name" value="ERAP1_C"/>
    <property type="match status" value="1"/>
</dbReference>
<evidence type="ECO:0000259" key="15">
    <source>
        <dbReference type="Pfam" id="PF01433"/>
    </source>
</evidence>
<keyword evidence="6 17" id="KW-0031">Aminopeptidase</keyword>
<dbReference type="InterPro" id="IPR024571">
    <property type="entry name" value="ERAP1-like_C_dom"/>
</dbReference>
<evidence type="ECO:0000256" key="13">
    <source>
        <dbReference type="ARBA" id="ARBA00031533"/>
    </source>
</evidence>
<dbReference type="RefSeq" id="WP_193668763.1">
    <property type="nucleotide sequence ID" value="NZ_JACDTV010000006.1"/>
</dbReference>
<dbReference type="Pfam" id="PF01433">
    <property type="entry name" value="Peptidase_M1"/>
    <property type="match status" value="1"/>
</dbReference>
<dbReference type="InterPro" id="IPR027268">
    <property type="entry name" value="Peptidase_M4/M1_CTD_sf"/>
</dbReference>
<evidence type="ECO:0000259" key="16">
    <source>
        <dbReference type="Pfam" id="PF11838"/>
    </source>
</evidence>
<dbReference type="GO" id="GO:0016285">
    <property type="term" value="F:alanyl aminopeptidase activity"/>
    <property type="evidence" value="ECO:0007669"/>
    <property type="project" value="UniProtKB-EC"/>
</dbReference>
<dbReference type="SUPFAM" id="SSF55486">
    <property type="entry name" value="Metalloproteases ('zincins'), catalytic domain"/>
    <property type="match status" value="1"/>
</dbReference>
<dbReference type="InterPro" id="IPR050344">
    <property type="entry name" value="Peptidase_M1_aminopeptidases"/>
</dbReference>
<evidence type="ECO:0000256" key="3">
    <source>
        <dbReference type="ARBA" id="ARBA00010136"/>
    </source>
</evidence>
<comment type="caution">
    <text evidence="17">The sequence shown here is derived from an EMBL/GenBank/DDBJ whole genome shotgun (WGS) entry which is preliminary data.</text>
</comment>
<keyword evidence="9 17" id="KW-0378">Hydrolase</keyword>
<dbReference type="EC" id="3.4.11.2" evidence="4"/>
<keyword evidence="8" id="KW-0479">Metal-binding</keyword>
<proteinExistence type="inferred from homology"/>
<evidence type="ECO:0000256" key="12">
    <source>
        <dbReference type="ARBA" id="ARBA00029811"/>
    </source>
</evidence>
<gene>
    <name evidence="17" type="ORF">JOE61_000134</name>
</gene>
<evidence type="ECO:0000256" key="14">
    <source>
        <dbReference type="SAM" id="MobiDB-lite"/>
    </source>
</evidence>
<dbReference type="NCBIfam" id="TIGR02412">
    <property type="entry name" value="pepN_strep_liv"/>
    <property type="match status" value="1"/>
</dbReference>
<evidence type="ECO:0000256" key="1">
    <source>
        <dbReference type="ARBA" id="ARBA00000098"/>
    </source>
</evidence>
<keyword evidence="10" id="KW-0862">Zinc</keyword>
<sequence length="832" mass="91015">MTHQHPATAARGLQRSEALARAELLEVTSYDVTLDLASSEETFASTTRLDFTSRGGSTFVDLKPRSVRSIHLNGRPVDVDLLQRGRVPLETVEGPNQLVVDAVMAFRNDGEGLHRSVDPADGRHYVYGMSFMDAAPSIFACFDQPDLKAPYTFHVRAPEDWVVVGNSPGTNPEPGVWELGPSKPLSTYFVTLVAGPYHLLRDEHDGIPLGLSCRQSIAADLEADADELLTLTRQSFDEMHRLFGIRYPFGDYHQAFVPEFNAGAMENPGCVTFRDPLVFTSRVTRGQRISRATTVAHEMAHQWFGNITTPLWWDDLWLNESFAEYMGNRVTAAVTEYADAWVQNAYARRQWGLLADQRPSTHPVAGNGEDDATAALQNFDGISYAKGSSILKQLNATMGDEVFLAGVRDHLHGHFYGNATMHDLLDSWTRAGAGDLDAFADSWLVTAGPDRIVLDRGTGDAPGEARLLRTPPEGHPADRSHTLRAATRGPDDAAWQVRELVVDAAETAYDVGAGEAVLLDPFEDTWAVTEPDPVTMSRLPDLVGSTDDPMLRAGMWNSVRSAFHHARVAPGAVLDLLEPWLVVEDQDAAVQFTLGWVLAKVVPLAADPAAASARVHVAALAAARTADAGSTLQLAAYQAAVSSCASTEVLEGWLMGRDLPRGVELDLALRWRVLVRLAVLGAVDRESLDAHLEAEPTAVSRVEHTRAVASLPTAEAKAWAWERFNGAATAPNYELEAAGEGMWRAGQEELLAPYVERYFDELPGTAEVHSGWVLADVAEAFFPLSSLDETTVRRAHALLARDDLDSSLRRRVVDTTDELEHRLAVVRAYREA</sequence>
<dbReference type="InterPro" id="IPR012778">
    <property type="entry name" value="Pept_M1_aminopeptidase"/>
</dbReference>
<evidence type="ECO:0000256" key="4">
    <source>
        <dbReference type="ARBA" id="ARBA00012564"/>
    </source>
</evidence>
<dbReference type="SUPFAM" id="SSF63737">
    <property type="entry name" value="Leukotriene A4 hydrolase N-terminal domain"/>
    <property type="match status" value="1"/>
</dbReference>
<feature type="domain" description="Peptidase M1 membrane alanine aminopeptidase" evidence="15">
    <location>
        <begin position="231"/>
        <end position="443"/>
    </location>
</feature>
<protein>
    <recommendedName>
        <fullName evidence="5">Aminopeptidase N</fullName>
        <ecNumber evidence="4">3.4.11.2</ecNumber>
    </recommendedName>
    <alternativeName>
        <fullName evidence="12">Alanine aminopeptidase</fullName>
    </alternativeName>
    <alternativeName>
        <fullName evidence="13">Lysyl aminopeptidase</fullName>
    </alternativeName>
</protein>
<feature type="domain" description="ERAP1-like C-terminal" evidence="16">
    <location>
        <begin position="532"/>
        <end position="818"/>
    </location>
</feature>
<accession>A0ABS2M550</accession>
<evidence type="ECO:0000313" key="17">
    <source>
        <dbReference type="EMBL" id="MBM7506320.1"/>
    </source>
</evidence>
<comment type="catalytic activity">
    <reaction evidence="1">
        <text>Release of an N-terminal amino acid, Xaa-|-Yaa- from a peptide, amide or arylamide. Xaa is preferably Ala, but may be most amino acids including Pro (slow action). When a terminal hydrophobic residue is followed by a prolyl residue, the two may be released as an intact Xaa-Pro dipeptide.</text>
        <dbReference type="EC" id="3.4.11.2"/>
    </reaction>
</comment>
<evidence type="ECO:0000256" key="11">
    <source>
        <dbReference type="ARBA" id="ARBA00023049"/>
    </source>
</evidence>
<comment type="cofactor">
    <cofactor evidence="2">
        <name>Zn(2+)</name>
        <dbReference type="ChEBI" id="CHEBI:29105"/>
    </cofactor>
</comment>
<organism evidence="17 18">
    <name type="scientific">Nocardioides salarius</name>
    <dbReference type="NCBI Taxonomy" id="374513"/>
    <lineage>
        <taxon>Bacteria</taxon>
        <taxon>Bacillati</taxon>
        <taxon>Actinomycetota</taxon>
        <taxon>Actinomycetes</taxon>
        <taxon>Propionibacteriales</taxon>
        <taxon>Nocardioidaceae</taxon>
        <taxon>Nocardioides</taxon>
    </lineage>
</organism>
<reference evidence="17 18" key="1">
    <citation type="submission" date="2021-01" db="EMBL/GenBank/DDBJ databases">
        <title>Sequencing the genomes of 1000 actinobacteria strains.</title>
        <authorList>
            <person name="Klenk H.-P."/>
        </authorList>
    </citation>
    <scope>NUCLEOTIDE SEQUENCE [LARGE SCALE GENOMIC DNA]</scope>
    <source>
        <strain evidence="17 18">DSM 18239</strain>
    </source>
</reference>
<dbReference type="Proteomes" id="UP000732378">
    <property type="component" value="Unassembled WGS sequence"/>
</dbReference>
<evidence type="ECO:0000256" key="5">
    <source>
        <dbReference type="ARBA" id="ARBA00015611"/>
    </source>
</evidence>
<dbReference type="InterPro" id="IPR042097">
    <property type="entry name" value="Aminopeptidase_N-like_N_sf"/>
</dbReference>
<evidence type="ECO:0000313" key="18">
    <source>
        <dbReference type="Proteomes" id="UP000732378"/>
    </source>
</evidence>
<dbReference type="InterPro" id="IPR001930">
    <property type="entry name" value="Peptidase_M1"/>
</dbReference>
<evidence type="ECO:0000256" key="8">
    <source>
        <dbReference type="ARBA" id="ARBA00022723"/>
    </source>
</evidence>
<keyword evidence="18" id="KW-1185">Reference proteome</keyword>
<comment type="similarity">
    <text evidence="3">Belongs to the peptidase M1 family.</text>
</comment>
<dbReference type="Gene3D" id="2.60.40.1730">
    <property type="entry name" value="tricorn interacting facor f3 domain"/>
    <property type="match status" value="1"/>
</dbReference>
<dbReference type="PANTHER" id="PTHR11533">
    <property type="entry name" value="PROTEASE M1 ZINC METALLOPROTEASE"/>
    <property type="match status" value="1"/>
</dbReference>
<keyword evidence="7" id="KW-0645">Protease</keyword>
<evidence type="ECO:0000256" key="6">
    <source>
        <dbReference type="ARBA" id="ARBA00022438"/>
    </source>
</evidence>
<evidence type="ECO:0000256" key="10">
    <source>
        <dbReference type="ARBA" id="ARBA00022833"/>
    </source>
</evidence>
<dbReference type="InterPro" id="IPR014782">
    <property type="entry name" value="Peptidase_M1_dom"/>
</dbReference>
<dbReference type="EMBL" id="JAFBBZ010000001">
    <property type="protein sequence ID" value="MBM7506320.1"/>
    <property type="molecule type" value="Genomic_DNA"/>
</dbReference>
<keyword evidence="11" id="KW-0482">Metalloprotease</keyword>
<dbReference type="Gene3D" id="1.10.390.10">
    <property type="entry name" value="Neutral Protease Domain 2"/>
    <property type="match status" value="1"/>
</dbReference>
<dbReference type="CDD" id="cd09602">
    <property type="entry name" value="M1_APN"/>
    <property type="match status" value="1"/>
</dbReference>